<keyword evidence="1" id="KW-0812">Transmembrane</keyword>
<dbReference type="SUPFAM" id="SSF56436">
    <property type="entry name" value="C-type lectin-like"/>
    <property type="match status" value="1"/>
</dbReference>
<sequence length="211" mass="24115">MKKWKPNWYFVVIGILSGLVATLMALFIREFVNNQDLRTSLEQMQLACSRCLPGWKEHASRCFFLSDVDKEWENARIDCLHHKGDLAMVHNAEDQAFLTNLTFQFKKANPDTNFHSAWIGLQDLVKEGSFFWVNGDKLKLDVRFWRPGKPNNSVATRDTEQAGLDCVSILPPDAAGPEGWMNSWDDISCAGKRHYICETDALILKCRHGHS</sequence>
<reference evidence="3" key="3">
    <citation type="submission" date="2025-09" db="UniProtKB">
        <authorList>
            <consortium name="Ensembl"/>
        </authorList>
    </citation>
    <scope>IDENTIFICATION</scope>
    <source>
        <strain evidence="3">Guanapo</strain>
    </source>
</reference>
<dbReference type="InterPro" id="IPR001304">
    <property type="entry name" value="C-type_lectin-like"/>
</dbReference>
<keyword evidence="4" id="KW-1185">Reference proteome</keyword>
<dbReference type="Proteomes" id="UP000242638">
    <property type="component" value="Unassembled WGS sequence"/>
</dbReference>
<evidence type="ECO:0000313" key="3">
    <source>
        <dbReference type="Ensembl" id="ENSPREP00000014147.1"/>
    </source>
</evidence>
<dbReference type="Pfam" id="PF00059">
    <property type="entry name" value="Lectin_C"/>
    <property type="match status" value="1"/>
</dbReference>
<dbReference type="OMA" id="DVRFWRP"/>
<dbReference type="InterPro" id="IPR016187">
    <property type="entry name" value="CTDL_fold"/>
</dbReference>
<evidence type="ECO:0000313" key="4">
    <source>
        <dbReference type="Proteomes" id="UP000242638"/>
    </source>
</evidence>
<dbReference type="InterPro" id="IPR050111">
    <property type="entry name" value="C-type_lectin/snaclec_domain"/>
</dbReference>
<dbReference type="InterPro" id="IPR016186">
    <property type="entry name" value="C-type_lectin-like/link_sf"/>
</dbReference>
<dbReference type="AlphaFoldDB" id="A0A3P9NX58"/>
<reference evidence="3" key="2">
    <citation type="submission" date="2025-08" db="UniProtKB">
        <authorList>
            <consortium name="Ensembl"/>
        </authorList>
    </citation>
    <scope>IDENTIFICATION</scope>
    <source>
        <strain evidence="3">Guanapo</strain>
    </source>
</reference>
<name>A0A3P9NX58_POERE</name>
<dbReference type="SMART" id="SM00034">
    <property type="entry name" value="CLECT"/>
    <property type="match status" value="1"/>
</dbReference>
<accession>A0A3P9NX58</accession>
<dbReference type="Ensembl" id="ENSPRET00000014292.1">
    <property type="protein sequence ID" value="ENSPREP00000014147.1"/>
    <property type="gene ID" value="ENSPREG00000009553.1"/>
</dbReference>
<dbReference type="GeneTree" id="ENSGT01030000234575"/>
<evidence type="ECO:0000256" key="1">
    <source>
        <dbReference type="SAM" id="Phobius"/>
    </source>
</evidence>
<keyword evidence="1" id="KW-1133">Transmembrane helix</keyword>
<proteinExistence type="predicted"/>
<reference evidence="4" key="1">
    <citation type="submission" date="2013-11" db="EMBL/GenBank/DDBJ databases">
        <title>The genomic landscape of the Guanapo guppy.</title>
        <authorList>
            <person name="Kuenstner A."/>
            <person name="Dreyer C."/>
        </authorList>
    </citation>
    <scope>NUCLEOTIDE SEQUENCE</scope>
    <source>
        <strain evidence="4">Guanapo</strain>
    </source>
</reference>
<evidence type="ECO:0000259" key="2">
    <source>
        <dbReference type="PROSITE" id="PS50041"/>
    </source>
</evidence>
<dbReference type="PANTHER" id="PTHR22803">
    <property type="entry name" value="MANNOSE, PHOSPHOLIPASE, LECTIN RECEPTOR RELATED"/>
    <property type="match status" value="1"/>
</dbReference>
<feature type="domain" description="C-type lectin" evidence="2">
    <location>
        <begin position="58"/>
        <end position="198"/>
    </location>
</feature>
<organism evidence="3 4">
    <name type="scientific">Poecilia reticulata</name>
    <name type="common">Guppy</name>
    <name type="synonym">Acanthophacelus reticulatus</name>
    <dbReference type="NCBI Taxonomy" id="8081"/>
    <lineage>
        <taxon>Eukaryota</taxon>
        <taxon>Metazoa</taxon>
        <taxon>Chordata</taxon>
        <taxon>Craniata</taxon>
        <taxon>Vertebrata</taxon>
        <taxon>Euteleostomi</taxon>
        <taxon>Actinopterygii</taxon>
        <taxon>Neopterygii</taxon>
        <taxon>Teleostei</taxon>
        <taxon>Neoteleostei</taxon>
        <taxon>Acanthomorphata</taxon>
        <taxon>Ovalentaria</taxon>
        <taxon>Atherinomorphae</taxon>
        <taxon>Cyprinodontiformes</taxon>
        <taxon>Poeciliidae</taxon>
        <taxon>Poeciliinae</taxon>
        <taxon>Poecilia</taxon>
    </lineage>
</organism>
<dbReference type="PROSITE" id="PS50041">
    <property type="entry name" value="C_TYPE_LECTIN_2"/>
    <property type="match status" value="1"/>
</dbReference>
<protein>
    <recommendedName>
        <fullName evidence="2">C-type lectin domain-containing protein</fullName>
    </recommendedName>
</protein>
<feature type="transmembrane region" description="Helical" evidence="1">
    <location>
        <begin position="7"/>
        <end position="28"/>
    </location>
</feature>
<dbReference type="Gene3D" id="3.10.100.10">
    <property type="entry name" value="Mannose-Binding Protein A, subunit A"/>
    <property type="match status" value="1"/>
</dbReference>
<keyword evidence="1" id="KW-0472">Membrane</keyword>